<dbReference type="InterPro" id="IPR025202">
    <property type="entry name" value="PLD-like_dom"/>
</dbReference>
<keyword evidence="6" id="KW-0443">Lipid metabolism</keyword>
<evidence type="ECO:0000256" key="4">
    <source>
        <dbReference type="ARBA" id="ARBA00022801"/>
    </source>
</evidence>
<dbReference type="EMBL" id="JBHSWI010000001">
    <property type="protein sequence ID" value="MFC6644569.1"/>
    <property type="molecule type" value="Genomic_DNA"/>
</dbReference>
<protein>
    <recommendedName>
        <fullName evidence="3">phospholipase D</fullName>
        <ecNumber evidence="3">3.1.4.4</ecNumber>
    </recommendedName>
</protein>
<comment type="similarity">
    <text evidence="2">Belongs to the phospholipase D family.</text>
</comment>
<evidence type="ECO:0000256" key="1">
    <source>
        <dbReference type="ARBA" id="ARBA00000798"/>
    </source>
</evidence>
<evidence type="ECO:0000313" key="9">
    <source>
        <dbReference type="Proteomes" id="UP001596391"/>
    </source>
</evidence>
<name>A0ABW1Z603_9BACT</name>
<dbReference type="RefSeq" id="WP_263372500.1">
    <property type="nucleotide sequence ID" value="NZ_JAGSYD010000005.1"/>
</dbReference>
<feature type="domain" description="PLD phosphodiesterase" evidence="7">
    <location>
        <begin position="86"/>
        <end position="113"/>
    </location>
</feature>
<evidence type="ECO:0000313" key="8">
    <source>
        <dbReference type="EMBL" id="MFC6644569.1"/>
    </source>
</evidence>
<dbReference type="SUPFAM" id="SSF56024">
    <property type="entry name" value="Phospholipase D/nuclease"/>
    <property type="match status" value="2"/>
</dbReference>
<dbReference type="InterPro" id="IPR051406">
    <property type="entry name" value="PLD_domain"/>
</dbReference>
<dbReference type="PROSITE" id="PS50035">
    <property type="entry name" value="PLD"/>
    <property type="match status" value="1"/>
</dbReference>
<accession>A0ABW1Z603</accession>
<dbReference type="Gene3D" id="3.30.870.10">
    <property type="entry name" value="Endonuclease Chain A"/>
    <property type="match status" value="2"/>
</dbReference>
<evidence type="ECO:0000256" key="3">
    <source>
        <dbReference type="ARBA" id="ARBA00012027"/>
    </source>
</evidence>
<reference evidence="9" key="1">
    <citation type="journal article" date="2019" name="Int. J. Syst. Evol. Microbiol.">
        <title>The Global Catalogue of Microorganisms (GCM) 10K type strain sequencing project: providing services to taxonomists for standard genome sequencing and annotation.</title>
        <authorList>
            <consortium name="The Broad Institute Genomics Platform"/>
            <consortium name="The Broad Institute Genome Sequencing Center for Infectious Disease"/>
            <person name="Wu L."/>
            <person name="Ma J."/>
        </authorList>
    </citation>
    <scope>NUCLEOTIDE SEQUENCE [LARGE SCALE GENOMIC DNA]</scope>
    <source>
        <strain evidence="9">CGMCC 1.16026</strain>
    </source>
</reference>
<comment type="caution">
    <text evidence="8">The sequence shown here is derived from an EMBL/GenBank/DDBJ whole genome shotgun (WGS) entry which is preliminary data.</text>
</comment>
<dbReference type="Pfam" id="PF13091">
    <property type="entry name" value="PLDc_2"/>
    <property type="match status" value="2"/>
</dbReference>
<sequence>MKLLVQPEDGIKPILDGLAKAEKRIRILIFRFDRVEIEKALVQAVERGVTVEALIAYTNQGEEKNLRKLEMRLLERGITVMRTNNDLVRYHGKMMIIDDRTLYIFGYNFTHLDIDLSRSFGIVTKKPGVVREAVRLFEADAHRKEYTSGNKDLVVSPVNARERLIDFVEGARKSLCLYEMKFSDREFMSLLDKKMSEGVEVRVLSRAASKARSIPVRKLAGRLHLRAIMRDGEHAFVGSQSLRRLELEARREIGITFRDSSVVAEMEKIFEKDWKKSEVFIENDALVQAINIPAKKVAKAVAKHVAVKPMIEQVLDKVVDQKDASFEPAEVAQAVREAFHEEMESTVKDVLRELVSAAAGAEVALNKK</sequence>
<dbReference type="Proteomes" id="UP001596391">
    <property type="component" value="Unassembled WGS sequence"/>
</dbReference>
<dbReference type="PANTHER" id="PTHR43856">
    <property type="entry name" value="CARDIOLIPIN HYDROLASE"/>
    <property type="match status" value="1"/>
</dbReference>
<comment type="catalytic activity">
    <reaction evidence="1">
        <text>a 1,2-diacyl-sn-glycero-3-phosphocholine + H2O = a 1,2-diacyl-sn-glycero-3-phosphate + choline + H(+)</text>
        <dbReference type="Rhea" id="RHEA:14445"/>
        <dbReference type="ChEBI" id="CHEBI:15354"/>
        <dbReference type="ChEBI" id="CHEBI:15377"/>
        <dbReference type="ChEBI" id="CHEBI:15378"/>
        <dbReference type="ChEBI" id="CHEBI:57643"/>
        <dbReference type="ChEBI" id="CHEBI:58608"/>
        <dbReference type="EC" id="3.1.4.4"/>
    </reaction>
</comment>
<evidence type="ECO:0000256" key="2">
    <source>
        <dbReference type="ARBA" id="ARBA00008664"/>
    </source>
</evidence>
<organism evidence="8 9">
    <name type="scientific">Granulicella cerasi</name>
    <dbReference type="NCBI Taxonomy" id="741063"/>
    <lineage>
        <taxon>Bacteria</taxon>
        <taxon>Pseudomonadati</taxon>
        <taxon>Acidobacteriota</taxon>
        <taxon>Terriglobia</taxon>
        <taxon>Terriglobales</taxon>
        <taxon>Acidobacteriaceae</taxon>
        <taxon>Granulicella</taxon>
    </lineage>
</organism>
<evidence type="ECO:0000256" key="6">
    <source>
        <dbReference type="ARBA" id="ARBA00023098"/>
    </source>
</evidence>
<keyword evidence="5" id="KW-0442">Lipid degradation</keyword>
<keyword evidence="9" id="KW-1185">Reference proteome</keyword>
<evidence type="ECO:0000259" key="7">
    <source>
        <dbReference type="PROSITE" id="PS50035"/>
    </source>
</evidence>
<gene>
    <name evidence="8" type="ORF">ACFQBQ_02980</name>
</gene>
<proteinExistence type="inferred from homology"/>
<keyword evidence="4" id="KW-0378">Hydrolase</keyword>
<dbReference type="PANTHER" id="PTHR43856:SF1">
    <property type="entry name" value="MITOCHONDRIAL CARDIOLIPIN HYDROLASE"/>
    <property type="match status" value="1"/>
</dbReference>
<evidence type="ECO:0000256" key="5">
    <source>
        <dbReference type="ARBA" id="ARBA00022963"/>
    </source>
</evidence>
<dbReference type="EC" id="3.1.4.4" evidence="3"/>
<dbReference type="InterPro" id="IPR001736">
    <property type="entry name" value="PLipase_D/transphosphatidylase"/>
</dbReference>